<dbReference type="SMART" id="SM01163">
    <property type="entry name" value="DUF1785"/>
    <property type="match status" value="1"/>
</dbReference>
<feature type="domain" description="PAZ" evidence="1">
    <location>
        <begin position="193"/>
        <end position="309"/>
    </location>
</feature>
<dbReference type="SUPFAM" id="SSF101690">
    <property type="entry name" value="PAZ domain"/>
    <property type="match status" value="1"/>
</dbReference>
<evidence type="ECO:0000313" key="2">
    <source>
        <dbReference type="EMBL" id="MBY27995.1"/>
    </source>
</evidence>
<dbReference type="InterPro" id="IPR036085">
    <property type="entry name" value="PAZ_dom_sf"/>
</dbReference>
<evidence type="ECO:0000259" key="1">
    <source>
        <dbReference type="PROSITE" id="PS50821"/>
    </source>
</evidence>
<dbReference type="Pfam" id="PF02170">
    <property type="entry name" value="PAZ"/>
    <property type="match status" value="1"/>
</dbReference>
<dbReference type="GO" id="GO:0003723">
    <property type="term" value="F:RNA binding"/>
    <property type="evidence" value="ECO:0007669"/>
    <property type="project" value="InterPro"/>
</dbReference>
<name>A0A2S2PF09_SCHGA</name>
<dbReference type="InterPro" id="IPR032474">
    <property type="entry name" value="Argonaute_N"/>
</dbReference>
<dbReference type="PANTHER" id="PTHR22891">
    <property type="entry name" value="EUKARYOTIC TRANSLATION INITIATION FACTOR 2C"/>
    <property type="match status" value="1"/>
</dbReference>
<accession>A0A2S2PF09</accession>
<dbReference type="PROSITE" id="PS50821">
    <property type="entry name" value="PAZ"/>
    <property type="match status" value="1"/>
</dbReference>
<organism evidence="2">
    <name type="scientific">Schizaphis graminum</name>
    <name type="common">Green bug aphid</name>
    <dbReference type="NCBI Taxonomy" id="13262"/>
    <lineage>
        <taxon>Eukaryota</taxon>
        <taxon>Metazoa</taxon>
        <taxon>Ecdysozoa</taxon>
        <taxon>Arthropoda</taxon>
        <taxon>Hexapoda</taxon>
        <taxon>Insecta</taxon>
        <taxon>Pterygota</taxon>
        <taxon>Neoptera</taxon>
        <taxon>Paraneoptera</taxon>
        <taxon>Hemiptera</taxon>
        <taxon>Sternorrhyncha</taxon>
        <taxon>Aphidomorpha</taxon>
        <taxon>Aphidoidea</taxon>
        <taxon>Aphididae</taxon>
        <taxon>Aphidini</taxon>
        <taxon>Schizaphis</taxon>
    </lineage>
</organism>
<dbReference type="InterPro" id="IPR003100">
    <property type="entry name" value="PAZ_dom"/>
</dbReference>
<gene>
    <name evidence="2" type="primary">EIF2C2_5</name>
    <name evidence="2" type="ORF">g.83321</name>
</gene>
<dbReference type="EMBL" id="GGMR01015376">
    <property type="protein sequence ID" value="MBY27995.1"/>
    <property type="molecule type" value="Transcribed_RNA"/>
</dbReference>
<protein>
    <submittedName>
        <fullName evidence="2">Protein argonaute-2</fullName>
    </submittedName>
</protein>
<dbReference type="AlphaFoldDB" id="A0A2S2PF09"/>
<dbReference type="Pfam" id="PF16486">
    <property type="entry name" value="ArgoN"/>
    <property type="match status" value="1"/>
</dbReference>
<dbReference type="Gene3D" id="2.170.260.10">
    <property type="entry name" value="paz domain"/>
    <property type="match status" value="1"/>
</dbReference>
<reference evidence="2" key="1">
    <citation type="submission" date="2018-04" db="EMBL/GenBank/DDBJ databases">
        <title>Transcriptome of Schizaphis graminum biotype I.</title>
        <authorList>
            <person name="Scully E.D."/>
            <person name="Geib S.M."/>
            <person name="Palmer N.A."/>
            <person name="Koch K."/>
            <person name="Bradshaw J."/>
            <person name="Heng-Moss T."/>
            <person name="Sarath G."/>
        </authorList>
    </citation>
    <scope>NUCLEOTIDE SEQUENCE</scope>
</reference>
<dbReference type="CDD" id="cd02846">
    <property type="entry name" value="PAZ_argonaute_like"/>
    <property type="match status" value="1"/>
</dbReference>
<proteinExistence type="predicted"/>
<dbReference type="Pfam" id="PF08699">
    <property type="entry name" value="ArgoL1"/>
    <property type="match status" value="1"/>
</dbReference>
<dbReference type="InterPro" id="IPR014811">
    <property type="entry name" value="ArgoL1"/>
</dbReference>
<sequence>MGRATEIEVNHLPLNLDKLYKKVVYHIDVQFKPNLPRKLLRNALEEFNYRHYPKIHFAFDGQRNMYTTKEIKEKTDLVTVLNEENNSTVEFIIVTSVVNIIPMKKIKDYLKSGSSIHPLGEEFQALDIILKNRPFSLRFANAGRSFFPVPRYTPADLGEGMELWKGFFQTPVMGWKPFLNIDVAHKGFAKHQPLITYIKSELRCDLNSEMDHKNINTLLCYIKGLKVEFMVPMQMHTRRIFKVVGLLDSASKHMFEMENPVKGNRILNVVQYYKIARNYVIKYPNLPCLDVGNINKKFAVPIELCSVQKGQMCLKNFSEMQTGAMIKNAARPP</sequence>